<sequence>MPVRQDVQGGPRAAGLEGYQSPGAARAQFQGPDLSGVQRDAADQANFWTRLIGRGANALQAMDEKDRARAYLEGQQDSAMGKARAEVYGSMQSDYEQGYNRATIGSQLAKYQLGVQQAAIEHVNSGKTPEEFQQFVEEETNSLLNAAGTQGLDLNEKDWQAWLTGVQSTRATAADLFQTKSVERAQYMKGQAIAAEGNASIATFMAADEAGNPLQALGGITSHIARVYSDNTLSPQQKDGALADFAGQLMASAKSSAAVEALGSYFQESAEFKSLPTQVQTQVINGAQRAYEQRAADESGAVYSYVSNVRAVANPDELERQFPMASFISTLNEAQRAHRITPAQMYGMVEEENTRRLKLGKAAAFQQNLLHGTTMSDMAAGTGQTLGKIKTALTQVYATSNGGYSGGGLALMQRGLQSGAQDITAVGIEMLQQDAQSLGSIDSRNLKRDADGQALYPATVVNSLTNLKRAYDAAQRAGNNVQASQLIAGLPDAVAYGIRQASDENSIADVVYRRADDIASGRVVSLPAAMPKEMLATVDDVSAGMFDTNLTQKGAARNILGIQSYVFTSKEDARAQEARLAQVNGALGEEYTSLYQQGRLPALAGDDLKNWLVGRVAARTVRVDDGTDNGTLLILPNVANRAQTFGSEDNNIIGQGLKDSVDEFRAANPGAVSVQMRYDPMAGEIVFSGTDKDNTVLTTSYAVPVDQVVRQVRAVETRLTANGNGNSMGSLAVPGAGFVQFNTANAYGIEPQVYQNAVTQLVSYEGYTDTKGFSILATHPTTGAALNEAKYVKQPTDTPQVAANKLQLYIQDKVLPPVMAELPQFNALPEHIRQQVFQQLVETTYHAGNAKAFGDILKKALDGDTLGAYQDFRESALYKDAGPKSRRNRDRLQTLDAVSQYSRVQRTGY</sequence>
<proteinExistence type="predicted"/>
<reference evidence="2 3" key="1">
    <citation type="submission" date="2015-12" db="EMBL/GenBank/DDBJ databases">
        <title>Complete Genome Sequence of the Pseudomonas putida phage YMC11/06/C171_PPU_BP.</title>
        <authorList>
            <person name="Jeon J."/>
            <person name="Yong D."/>
            <person name="Lee K."/>
        </authorList>
    </citation>
    <scope>NUCLEOTIDE SEQUENCE [LARGE SCALE GENOMIC DNA]</scope>
</reference>
<feature type="region of interest" description="Disordered" evidence="1">
    <location>
        <begin position="1"/>
        <end position="20"/>
    </location>
</feature>
<dbReference type="Proteomes" id="UP000201907">
    <property type="component" value="Segment"/>
</dbReference>
<dbReference type="KEGG" id="vg:28801977"/>
<evidence type="ECO:0000313" key="3">
    <source>
        <dbReference type="Proteomes" id="UP000201907"/>
    </source>
</evidence>
<dbReference type="OrthoDB" id="153at10239"/>
<dbReference type="EMBL" id="KU310944">
    <property type="protein sequence ID" value="AMO43626.1"/>
    <property type="molecule type" value="Genomic_DNA"/>
</dbReference>
<dbReference type="RefSeq" id="YP_009275020.1">
    <property type="nucleotide sequence ID" value="NC_030923.1"/>
</dbReference>
<keyword evidence="3" id="KW-1185">Reference proteome</keyword>
<gene>
    <name evidence="2" type="ORF">C171_00020</name>
</gene>
<evidence type="ECO:0000313" key="2">
    <source>
        <dbReference type="EMBL" id="AMO43626.1"/>
    </source>
</evidence>
<name>A0A127KP06_9CAUD</name>
<evidence type="ECO:0000256" key="1">
    <source>
        <dbReference type="SAM" id="MobiDB-lite"/>
    </source>
</evidence>
<protein>
    <submittedName>
        <fullName evidence="2">Uncharacterized protein</fullName>
    </submittedName>
</protein>
<feature type="compositionally biased region" description="Polar residues" evidence="1">
    <location>
        <begin position="896"/>
        <end position="909"/>
    </location>
</feature>
<feature type="region of interest" description="Disordered" evidence="1">
    <location>
        <begin position="880"/>
        <end position="909"/>
    </location>
</feature>
<organism evidence="2 3">
    <name type="scientific">Pseudomonas phage YMC11/06/C171_PPU_BP</name>
    <dbReference type="NCBI Taxonomy" id="1777063"/>
    <lineage>
        <taxon>Viruses</taxon>
        <taxon>Duplodnaviria</taxon>
        <taxon>Heunggongvirae</taxon>
        <taxon>Uroviricota</taxon>
        <taxon>Caudoviricetes</taxon>
        <taxon>Autographivirales</taxon>
        <taxon>Autoscriptoviridae</taxon>
        <taxon>Corkvirinae</taxon>
        <taxon>Kantovirus</taxon>
        <taxon>Kantovirus C171</taxon>
    </lineage>
</organism>
<dbReference type="GeneID" id="28801977"/>
<accession>A0A127KP06</accession>